<organism evidence="1 2">
    <name type="scientific">Salinirubrum litoreum</name>
    <dbReference type="NCBI Taxonomy" id="1126234"/>
    <lineage>
        <taxon>Archaea</taxon>
        <taxon>Methanobacteriati</taxon>
        <taxon>Methanobacteriota</taxon>
        <taxon>Stenosarchaea group</taxon>
        <taxon>Halobacteria</taxon>
        <taxon>Halobacteriales</taxon>
        <taxon>Haloferacaceae</taxon>
        <taxon>Salinirubrum</taxon>
    </lineage>
</organism>
<dbReference type="Proteomes" id="UP001596201">
    <property type="component" value="Unassembled WGS sequence"/>
</dbReference>
<protein>
    <submittedName>
        <fullName evidence="1">DUF192 domain-containing protein</fullName>
    </submittedName>
</protein>
<name>A0ABD5RD38_9EURY</name>
<sequence length="166" mass="18021">MDSRTAAALAAILLVSVGGVAAFELGFVGSDGYDRTTVTVEDESGQQLATVEVRVSDTFDERYTGLSDTESLGPNEGMLFVHGEESRKTYVMRDMAFPIDMVFVAANGTVTRIHHAELPPEGTSEGDLKGYTGQAKYVLEVPYEFTTENGIEVGDRLVIPDEHRNP</sequence>
<evidence type="ECO:0000313" key="1">
    <source>
        <dbReference type="EMBL" id="MFC5367904.1"/>
    </source>
</evidence>
<gene>
    <name evidence="1" type="ORF">ACFPJ5_13290</name>
</gene>
<dbReference type="Gene3D" id="2.60.120.1140">
    <property type="entry name" value="Protein of unknown function DUF192"/>
    <property type="match status" value="1"/>
</dbReference>
<keyword evidence="2" id="KW-1185">Reference proteome</keyword>
<dbReference type="PANTHER" id="PTHR37953">
    <property type="entry name" value="UPF0127 PROTEIN MJ1496"/>
    <property type="match status" value="1"/>
</dbReference>
<accession>A0ABD5RD38</accession>
<proteinExistence type="predicted"/>
<evidence type="ECO:0000313" key="2">
    <source>
        <dbReference type="Proteomes" id="UP001596201"/>
    </source>
</evidence>
<comment type="caution">
    <text evidence="1">The sequence shown here is derived from an EMBL/GenBank/DDBJ whole genome shotgun (WGS) entry which is preliminary data.</text>
</comment>
<dbReference type="EMBL" id="JBHSKX010000002">
    <property type="protein sequence ID" value="MFC5367904.1"/>
    <property type="molecule type" value="Genomic_DNA"/>
</dbReference>
<dbReference type="Pfam" id="PF02643">
    <property type="entry name" value="DUF192"/>
    <property type="match status" value="1"/>
</dbReference>
<dbReference type="PANTHER" id="PTHR37953:SF1">
    <property type="entry name" value="UPF0127 PROTEIN MJ1496"/>
    <property type="match status" value="1"/>
</dbReference>
<dbReference type="InterPro" id="IPR003795">
    <property type="entry name" value="DUF192"/>
</dbReference>
<dbReference type="InterPro" id="IPR038695">
    <property type="entry name" value="Saro_0823-like_sf"/>
</dbReference>
<reference evidence="1 2" key="1">
    <citation type="journal article" date="2019" name="Int. J. Syst. Evol. Microbiol.">
        <title>The Global Catalogue of Microorganisms (GCM) 10K type strain sequencing project: providing services to taxonomists for standard genome sequencing and annotation.</title>
        <authorList>
            <consortium name="The Broad Institute Genomics Platform"/>
            <consortium name="The Broad Institute Genome Sequencing Center for Infectious Disease"/>
            <person name="Wu L."/>
            <person name="Ma J."/>
        </authorList>
    </citation>
    <scope>NUCLEOTIDE SEQUENCE [LARGE SCALE GENOMIC DNA]</scope>
    <source>
        <strain evidence="1 2">CGMCC 1.12237</strain>
    </source>
</reference>
<dbReference type="AlphaFoldDB" id="A0ABD5RD38"/>
<dbReference type="RefSeq" id="WP_227230147.1">
    <property type="nucleotide sequence ID" value="NZ_JAJCVJ010000002.1"/>
</dbReference>